<dbReference type="AlphaFoldDB" id="A0A3G1B3Y5"/>
<evidence type="ECO:0000313" key="4">
    <source>
        <dbReference type="Proteomes" id="UP000266745"/>
    </source>
</evidence>
<proteinExistence type="predicted"/>
<organism evidence="3 4">
    <name type="scientific">Candidatus Nitrosotenuis cloacae</name>
    <dbReference type="NCBI Taxonomy" id="1603555"/>
    <lineage>
        <taxon>Archaea</taxon>
        <taxon>Nitrososphaerota</taxon>
        <taxon>Candidatus Nitrosotenuis</taxon>
    </lineage>
</organism>
<evidence type="ECO:0000313" key="3">
    <source>
        <dbReference type="EMBL" id="AJZ76363.1"/>
    </source>
</evidence>
<feature type="transmembrane region" description="Helical" evidence="2">
    <location>
        <begin position="104"/>
        <end position="121"/>
    </location>
</feature>
<gene>
    <name evidence="3" type="ORF">SU86_008350</name>
</gene>
<evidence type="ECO:0000256" key="1">
    <source>
        <dbReference type="SAM" id="Coils"/>
    </source>
</evidence>
<name>A0A3G1B3Y5_9ARCH</name>
<reference evidence="3 4" key="1">
    <citation type="journal article" date="2016" name="Sci. Rep.">
        <title>A novel ammonia-oxidizing archaeon from wastewater treatment plant: Its enrichment, physiological and genomic characteristics.</title>
        <authorList>
            <person name="Li Y."/>
            <person name="Ding K."/>
            <person name="Wen X."/>
            <person name="Zhang B."/>
            <person name="Shen B."/>
            <person name="Yang Y."/>
        </authorList>
    </citation>
    <scope>NUCLEOTIDE SEQUENCE [LARGE SCALE GENOMIC DNA]</scope>
    <source>
        <strain evidence="3 4">SAT1</strain>
    </source>
</reference>
<dbReference type="STRING" id="1603555.SU86_008350"/>
<dbReference type="Proteomes" id="UP000266745">
    <property type="component" value="Chromosome"/>
</dbReference>
<dbReference type="EMBL" id="CP011097">
    <property type="protein sequence ID" value="AJZ76363.1"/>
    <property type="molecule type" value="Genomic_DNA"/>
</dbReference>
<accession>A0A3G1B3Y5</accession>
<feature type="transmembrane region" description="Helical" evidence="2">
    <location>
        <begin position="127"/>
        <end position="145"/>
    </location>
</feature>
<keyword evidence="2" id="KW-1133">Transmembrane helix</keyword>
<sequence>MLVEKKDRILLVIGIMAGAFIALFDDLFEYLLTLIIPPEANLIPLTKTAAGLLAIACGLVLLLPFVKRKEKHKENHSSESQLTTESNNSKNKFRKFLESERNNMFILLGAGAALTISTTSIEFSWKFGSGLVASGLFIFAIFRRAKSNYGVQTQIDKLRSDIDELKRKSGNSNDSKLDDQ</sequence>
<keyword evidence="1" id="KW-0175">Coiled coil</keyword>
<keyword evidence="2" id="KW-0812">Transmembrane</keyword>
<feature type="transmembrane region" description="Helical" evidence="2">
    <location>
        <begin position="48"/>
        <end position="66"/>
    </location>
</feature>
<keyword evidence="4" id="KW-1185">Reference proteome</keyword>
<evidence type="ECO:0000256" key="2">
    <source>
        <dbReference type="SAM" id="Phobius"/>
    </source>
</evidence>
<keyword evidence="2" id="KW-0472">Membrane</keyword>
<feature type="transmembrane region" description="Helical" evidence="2">
    <location>
        <begin position="9"/>
        <end position="28"/>
    </location>
</feature>
<dbReference type="KEGG" id="tah:SU86_008350"/>
<feature type="coiled-coil region" evidence="1">
    <location>
        <begin position="148"/>
        <end position="175"/>
    </location>
</feature>
<protein>
    <submittedName>
        <fullName evidence="3">Uncharacterized protein</fullName>
    </submittedName>
</protein>